<protein>
    <recommendedName>
        <fullName evidence="7">FF domain-containing protein</fullName>
    </recommendedName>
</protein>
<keyword evidence="4" id="KW-0508">mRNA splicing</keyword>
<feature type="compositionally biased region" description="Acidic residues" evidence="6">
    <location>
        <begin position="458"/>
        <end position="467"/>
    </location>
</feature>
<evidence type="ECO:0000256" key="2">
    <source>
        <dbReference type="ARBA" id="ARBA00022664"/>
    </source>
</evidence>
<dbReference type="STRING" id="1365824.V5EVC7"/>
<evidence type="ECO:0000256" key="6">
    <source>
        <dbReference type="SAM" id="MobiDB-lite"/>
    </source>
</evidence>
<dbReference type="OMA" id="NEPIYKH"/>
<evidence type="ECO:0000256" key="5">
    <source>
        <dbReference type="ARBA" id="ARBA00023242"/>
    </source>
</evidence>
<dbReference type="InterPro" id="IPR002713">
    <property type="entry name" value="FF_domain"/>
</dbReference>
<dbReference type="PANTHER" id="PTHR11864:SF0">
    <property type="entry name" value="PRP40 PRE-MRNA PROCESSING FACTOR 40 HOMOLOG A (YEAST)"/>
    <property type="match status" value="1"/>
</dbReference>
<dbReference type="Pfam" id="PF01846">
    <property type="entry name" value="FF"/>
    <property type="match status" value="2"/>
</dbReference>
<dbReference type="GO" id="GO:0005685">
    <property type="term" value="C:U1 snRNP"/>
    <property type="evidence" value="ECO:0007669"/>
    <property type="project" value="TreeGrafter"/>
</dbReference>
<evidence type="ECO:0000313" key="9">
    <source>
        <dbReference type="Proteomes" id="UP000019377"/>
    </source>
</evidence>
<dbReference type="GO" id="GO:0071004">
    <property type="term" value="C:U2-type prespliceosome"/>
    <property type="evidence" value="ECO:0007669"/>
    <property type="project" value="TreeGrafter"/>
</dbReference>
<gene>
    <name evidence="8" type="ORF">PSEUBRA_SCAF21g03409</name>
</gene>
<evidence type="ECO:0000256" key="1">
    <source>
        <dbReference type="ARBA" id="ARBA00004123"/>
    </source>
</evidence>
<evidence type="ECO:0000256" key="3">
    <source>
        <dbReference type="ARBA" id="ARBA00022737"/>
    </source>
</evidence>
<dbReference type="SMART" id="SM00441">
    <property type="entry name" value="FF"/>
    <property type="match status" value="3"/>
</dbReference>
<accession>V5EVC7</accession>
<dbReference type="GO" id="GO:0045292">
    <property type="term" value="P:mRNA cis splicing, via spliceosome"/>
    <property type="evidence" value="ECO:0007669"/>
    <property type="project" value="InterPro"/>
</dbReference>
<dbReference type="GeneID" id="27419091"/>
<dbReference type="EMBL" id="KI545864">
    <property type="protein sequence ID" value="EST07183.1"/>
    <property type="molecule type" value="Genomic_DNA"/>
</dbReference>
<dbReference type="SUPFAM" id="SSF81698">
    <property type="entry name" value="FF domain"/>
    <property type="match status" value="4"/>
</dbReference>
<feature type="domain" description="FF" evidence="7">
    <location>
        <begin position="226"/>
        <end position="287"/>
    </location>
</feature>
<dbReference type="FunFam" id="1.10.10.440:FF:000013">
    <property type="entry name" value="pre-mRNA-processing protein 40A isoform X1"/>
    <property type="match status" value="1"/>
</dbReference>
<keyword evidence="9" id="KW-1185">Reference proteome</keyword>
<dbReference type="eggNOG" id="KOG0152">
    <property type="taxonomic scope" value="Eukaryota"/>
</dbReference>
<dbReference type="GO" id="GO:0003723">
    <property type="term" value="F:RNA binding"/>
    <property type="evidence" value="ECO:0007669"/>
    <property type="project" value="TreeGrafter"/>
</dbReference>
<dbReference type="OrthoDB" id="187617at2759"/>
<feature type="compositionally biased region" description="Basic and acidic residues" evidence="6">
    <location>
        <begin position="422"/>
        <end position="457"/>
    </location>
</feature>
<organism evidence="8 9">
    <name type="scientific">Kalmanozyma brasiliensis (strain GHG001)</name>
    <name type="common">Yeast</name>
    <name type="synonym">Pseudozyma brasiliensis</name>
    <dbReference type="NCBI Taxonomy" id="1365824"/>
    <lineage>
        <taxon>Eukaryota</taxon>
        <taxon>Fungi</taxon>
        <taxon>Dikarya</taxon>
        <taxon>Basidiomycota</taxon>
        <taxon>Ustilaginomycotina</taxon>
        <taxon>Ustilaginomycetes</taxon>
        <taxon>Ustilaginales</taxon>
        <taxon>Ustilaginaceae</taxon>
        <taxon>Kalmanozyma</taxon>
    </lineage>
</organism>
<proteinExistence type="predicted"/>
<dbReference type="HOGENOM" id="CLU_005825_1_1_1"/>
<dbReference type="Proteomes" id="UP000019377">
    <property type="component" value="Unassembled WGS sequence"/>
</dbReference>
<reference evidence="9" key="1">
    <citation type="journal article" date="2013" name="Genome Announc.">
        <title>Draft genome sequence of Pseudozyma brasiliensis sp. nov. strain GHG001, a high producer of endo-1,4-xylanase isolated from an insect pest of sugarcane.</title>
        <authorList>
            <person name="Oliveira J.V.D.C."/>
            <person name="dos Santos R.A.C."/>
            <person name="Borges T.A."/>
            <person name="Riano-Pachon D.M."/>
            <person name="Goldman G.H."/>
        </authorList>
    </citation>
    <scope>NUCLEOTIDE SEQUENCE [LARGE SCALE GENOMIC DNA]</scope>
    <source>
        <strain evidence="9">GHG001</strain>
    </source>
</reference>
<keyword evidence="3" id="KW-0677">Repeat</keyword>
<evidence type="ECO:0000259" key="7">
    <source>
        <dbReference type="PROSITE" id="PS51676"/>
    </source>
</evidence>
<dbReference type="InterPro" id="IPR039726">
    <property type="entry name" value="Prp40-like"/>
</dbReference>
<name>V5EVC7_KALBG</name>
<dbReference type="AlphaFoldDB" id="V5EVC7"/>
<evidence type="ECO:0000256" key="4">
    <source>
        <dbReference type="ARBA" id="ARBA00023187"/>
    </source>
</evidence>
<comment type="subcellular location">
    <subcellularLocation>
        <location evidence="1">Nucleus</location>
    </subcellularLocation>
</comment>
<dbReference type="PROSITE" id="PS51676">
    <property type="entry name" value="FF"/>
    <property type="match status" value="1"/>
</dbReference>
<dbReference type="InterPro" id="IPR036517">
    <property type="entry name" value="FF_domain_sf"/>
</dbReference>
<keyword evidence="2" id="KW-0507">mRNA processing</keyword>
<keyword evidence="5" id="KW-0539">Nucleus</keyword>
<dbReference type="Gene3D" id="1.10.10.440">
    <property type="entry name" value="FF domain"/>
    <property type="match status" value="4"/>
</dbReference>
<dbReference type="PANTHER" id="PTHR11864">
    <property type="entry name" value="PRE-MRNA-PROCESSING PROTEIN PRP40"/>
    <property type="match status" value="1"/>
</dbReference>
<evidence type="ECO:0000313" key="8">
    <source>
        <dbReference type="EMBL" id="EST07183.1"/>
    </source>
</evidence>
<sequence length="467" mass="54661">MTGTPELNFKNDHAGAEAAFTNLLRETGVDVDWTWETTMRSIITNPLYKALKSIAERKAAFHKYVDELRRERAEESRRRVEQLKPGFKQLILGESRLKAYSSFDSAKKFLGGTAVWRQARGDEEAREVWETVMAEVREANKVEEERIRKRNMDMLLALLKTFEADVFTRWRDAHRTILESQEYTEDPHLSSMDLGDMLQVFEELMKTIEADSDAAKRRQLDAKRRKERHNRDAFKTLLRTLQGQGKIKPRSTWGEVLPLIKDDPDFLRVVGQPGSTPLDLFFDLVDELDQELERQTADALQHISASGHSVTPTTTEEDFLTWTTGVDVPADTLKQIYHELVSYLAEEQERKATDERRKLERKHRHSIEDLRYAFKKVEPPLDLDASWEDVKGRVEGLAEFKDAEKEDERVPRWAWDKFVRRQKEKEREMEEGRKRKERQESAGKEIETKVKRVRRDDEESEPEEGEV</sequence>
<feature type="region of interest" description="Disordered" evidence="6">
    <location>
        <begin position="422"/>
        <end position="467"/>
    </location>
</feature>